<keyword evidence="1" id="KW-1133">Transmembrane helix</keyword>
<dbReference type="AlphaFoldDB" id="A0A5M6CRP2"/>
<dbReference type="Proteomes" id="UP000324479">
    <property type="component" value="Unassembled WGS sequence"/>
</dbReference>
<accession>A0A5M6CRP2</accession>
<evidence type="ECO:0000313" key="2">
    <source>
        <dbReference type="EMBL" id="KAA5537978.1"/>
    </source>
</evidence>
<dbReference type="EMBL" id="VWOX01000035">
    <property type="protein sequence ID" value="KAA5537978.1"/>
    <property type="molecule type" value="Genomic_DNA"/>
</dbReference>
<feature type="transmembrane region" description="Helical" evidence="1">
    <location>
        <begin position="23"/>
        <end position="47"/>
    </location>
</feature>
<reference evidence="2 3" key="1">
    <citation type="submission" date="2019-08" db="EMBL/GenBank/DDBJ databases">
        <authorList>
            <person name="Dhanesh K."/>
            <person name="Kumar G."/>
            <person name="Sasikala C."/>
            <person name="Venkata Ramana C."/>
        </authorList>
    </citation>
    <scope>NUCLEOTIDE SEQUENCE [LARGE SCALE GENOMIC DNA]</scope>
    <source>
        <strain evidence="2 3">JC645</strain>
    </source>
</reference>
<keyword evidence="1" id="KW-0812">Transmembrane</keyword>
<protein>
    <submittedName>
        <fullName evidence="2">Uncharacterized protein</fullName>
    </submittedName>
</protein>
<comment type="caution">
    <text evidence="2">The sequence shown here is derived from an EMBL/GenBank/DDBJ whole genome shotgun (WGS) entry which is preliminary data.</text>
</comment>
<evidence type="ECO:0000256" key="1">
    <source>
        <dbReference type="SAM" id="Phobius"/>
    </source>
</evidence>
<keyword evidence="1" id="KW-0472">Membrane</keyword>
<feature type="transmembrane region" description="Helical" evidence="1">
    <location>
        <begin position="59"/>
        <end position="87"/>
    </location>
</feature>
<proteinExistence type="predicted"/>
<gene>
    <name evidence="2" type="ORF">FYK55_27945</name>
</gene>
<organism evidence="2 3">
    <name type="scientific">Roseiconus nitratireducens</name>
    <dbReference type="NCBI Taxonomy" id="2605748"/>
    <lineage>
        <taxon>Bacteria</taxon>
        <taxon>Pseudomonadati</taxon>
        <taxon>Planctomycetota</taxon>
        <taxon>Planctomycetia</taxon>
        <taxon>Pirellulales</taxon>
        <taxon>Pirellulaceae</taxon>
        <taxon>Roseiconus</taxon>
    </lineage>
</organism>
<keyword evidence="3" id="KW-1185">Reference proteome</keyword>
<name>A0A5M6CRP2_9BACT</name>
<evidence type="ECO:0000313" key="3">
    <source>
        <dbReference type="Proteomes" id="UP000324479"/>
    </source>
</evidence>
<sequence>MNTAPYDQTSQTEFASRTGTPRWVVWFTVYLLTLMATIFVVFLAVVVASYNDQQALAKLLIRIIVALLIVGFSLNAAIFIAICWHGWSHRPDIPAFSSDEMLFDEKNAGGYSLLSWHTRRFPSQNNLHVSIARDKLWIRPRLLPSVAIGFQLDQVHQIPLVAVEEVIVDLNEFDITYRSVGTSRSIRLWLRKPEEFLAAIRSSCHQARFDIRTPERSITQLITNWLSK</sequence>